<accession>A0A4R0QRA2</accession>
<dbReference type="Proteomes" id="UP000291289">
    <property type="component" value="Unassembled WGS sequence"/>
</dbReference>
<organism evidence="1 2">
    <name type="scientific">Alloscardovia theropitheci</name>
    <dbReference type="NCBI Taxonomy" id="2496842"/>
    <lineage>
        <taxon>Bacteria</taxon>
        <taxon>Bacillati</taxon>
        <taxon>Actinomycetota</taxon>
        <taxon>Actinomycetes</taxon>
        <taxon>Bifidobacteriales</taxon>
        <taxon>Bifidobacteriaceae</taxon>
        <taxon>Alloscardovia</taxon>
    </lineage>
</organism>
<comment type="caution">
    <text evidence="1">The sequence shown here is derived from an EMBL/GenBank/DDBJ whole genome shotgun (WGS) entry which is preliminary data.</text>
</comment>
<sequence>MLWHQNQPAQYIASVYGVQLPPTVEVTSLHKEEGWDAPLCYGTLKAKNTGHINPLDAIANPVNFSPIKNAEETYIAGSKDRDTSVSNLINDVNQKFKIEKASLSSPTLLYQRFAIKGDSIFVVFYDTHTHDLFFYGTMHASR</sequence>
<evidence type="ECO:0000313" key="2">
    <source>
        <dbReference type="Proteomes" id="UP000291289"/>
    </source>
</evidence>
<evidence type="ECO:0000313" key="1">
    <source>
        <dbReference type="EMBL" id="TCD53888.1"/>
    </source>
</evidence>
<reference evidence="1 2" key="1">
    <citation type="submission" date="2018-12" db="EMBL/GenBank/DDBJ databases">
        <title>Alloscrdovia theropitheci sp. nov: a novel taxon from the feces of the bleeding-herat monkey (Theropithecus geleda).</title>
        <authorList>
            <person name="Modesto M."/>
        </authorList>
    </citation>
    <scope>NUCLEOTIDE SEQUENCE [LARGE SCALE GENOMIC DNA]</scope>
    <source>
        <strain evidence="1 2">GLDI4/2</strain>
    </source>
</reference>
<dbReference type="AlphaFoldDB" id="A0A4R0QRA2"/>
<gene>
    <name evidence="1" type="ORF">EJ419_06445</name>
</gene>
<dbReference type="OrthoDB" id="3244849at2"/>
<proteinExistence type="predicted"/>
<dbReference type="EMBL" id="RXLP01000025">
    <property type="protein sequence ID" value="TCD53888.1"/>
    <property type="molecule type" value="Genomic_DNA"/>
</dbReference>
<dbReference type="RefSeq" id="WP_131284811.1">
    <property type="nucleotide sequence ID" value="NZ_RXLP01000025.1"/>
</dbReference>
<name>A0A4R0QRA2_9BIFI</name>
<protein>
    <submittedName>
        <fullName evidence="1">Uncharacterized protein</fullName>
    </submittedName>
</protein>
<keyword evidence="2" id="KW-1185">Reference proteome</keyword>